<feature type="domain" description="Aconitase A/isopropylmalate dehydratase small subunit swivel" evidence="11">
    <location>
        <begin position="1"/>
        <end position="116"/>
    </location>
</feature>
<evidence type="ECO:0000256" key="3">
    <source>
        <dbReference type="ARBA" id="ARBA00004729"/>
    </source>
</evidence>
<evidence type="ECO:0000256" key="1">
    <source>
        <dbReference type="ARBA" id="ARBA00000491"/>
    </source>
</evidence>
<comment type="catalytic activity">
    <reaction evidence="1 10">
        <text>(2R,3S)-3-isopropylmalate = (2S)-2-isopropylmalate</text>
        <dbReference type="Rhea" id="RHEA:32287"/>
        <dbReference type="ChEBI" id="CHEBI:1178"/>
        <dbReference type="ChEBI" id="CHEBI:35121"/>
        <dbReference type="EC" id="4.2.1.33"/>
    </reaction>
</comment>
<comment type="function">
    <text evidence="2 10">Catalyzes the isomerization between 2-isopropylmalate and 3-isopropylmalate, via the formation of 2-isopropylmaleate.</text>
</comment>
<evidence type="ECO:0000256" key="4">
    <source>
        <dbReference type="ARBA" id="ARBA00009845"/>
    </source>
</evidence>
<sequence length="213" mass="23713">MEKFTTHTGVGVPLRRSNVDTDQIIPAVYLKRITRTGFEDALFAAWRGDADFILNKDEYKAGSVLVAGPDFGTGSSREHAVWALKDYGFKVVIASRFADIFRGNSGKQGLLAAVVSQENVELLWKLLDAEPGKEITVSLEDRTVTCGELTVPFEIDDYVRWRLMEGLDDIGLTLQHEGEITEFEKTRAAWRPQTLPAKHLPSVHIEAARPVDA</sequence>
<evidence type="ECO:0000313" key="13">
    <source>
        <dbReference type="Proteomes" id="UP001172728"/>
    </source>
</evidence>
<evidence type="ECO:0000256" key="10">
    <source>
        <dbReference type="HAMAP-Rule" id="MF_01031"/>
    </source>
</evidence>
<comment type="similarity">
    <text evidence="4 10">Belongs to the LeuD family. LeuD type 1 subfamily.</text>
</comment>
<proteinExistence type="inferred from homology"/>
<keyword evidence="13" id="KW-1185">Reference proteome</keyword>
<dbReference type="InterPro" id="IPR000573">
    <property type="entry name" value="AconitaseA/IPMdHydase_ssu_swvl"/>
</dbReference>
<evidence type="ECO:0000256" key="6">
    <source>
        <dbReference type="ARBA" id="ARBA00022430"/>
    </source>
</evidence>
<comment type="caution">
    <text evidence="12">The sequence shown here is derived from an EMBL/GenBank/DDBJ whole genome shotgun (WGS) entry which is preliminary data.</text>
</comment>
<evidence type="ECO:0000256" key="8">
    <source>
        <dbReference type="ARBA" id="ARBA00023239"/>
    </source>
</evidence>
<dbReference type="EC" id="4.2.1.33" evidence="10"/>
<evidence type="ECO:0000256" key="9">
    <source>
        <dbReference type="ARBA" id="ARBA00023304"/>
    </source>
</evidence>
<dbReference type="PANTHER" id="PTHR43345:SF5">
    <property type="entry name" value="3-ISOPROPYLMALATE DEHYDRATASE SMALL SUBUNIT"/>
    <property type="match status" value="1"/>
</dbReference>
<dbReference type="CDD" id="cd01577">
    <property type="entry name" value="IPMI_Swivel"/>
    <property type="match status" value="1"/>
</dbReference>
<accession>A0ABT8GC92</accession>
<comment type="subunit">
    <text evidence="5 10">Heterodimer of LeuC and LeuD.</text>
</comment>
<comment type="pathway">
    <text evidence="3 10">Amino-acid biosynthesis; L-leucine biosynthesis; L-leucine from 3-methyl-2-oxobutanoate: step 2/4.</text>
</comment>
<dbReference type="InterPro" id="IPR004431">
    <property type="entry name" value="3-IsopropMal_deHydase_ssu"/>
</dbReference>
<evidence type="ECO:0000259" key="11">
    <source>
        <dbReference type="Pfam" id="PF00694"/>
    </source>
</evidence>
<dbReference type="Pfam" id="PF00694">
    <property type="entry name" value="Aconitase_C"/>
    <property type="match status" value="1"/>
</dbReference>
<keyword evidence="9 10" id="KW-0100">Branched-chain amino acid biosynthesis</keyword>
<evidence type="ECO:0000256" key="5">
    <source>
        <dbReference type="ARBA" id="ARBA00011271"/>
    </source>
</evidence>
<dbReference type="Proteomes" id="UP001172728">
    <property type="component" value="Unassembled WGS sequence"/>
</dbReference>
<keyword evidence="7 10" id="KW-0028">Amino-acid biosynthesis</keyword>
<dbReference type="SUPFAM" id="SSF52016">
    <property type="entry name" value="LeuD/IlvD-like"/>
    <property type="match status" value="1"/>
</dbReference>
<dbReference type="InterPro" id="IPR015928">
    <property type="entry name" value="Aconitase/3IPM_dehydase_swvl"/>
</dbReference>
<organism evidence="12 13">
    <name type="scientific">Demequina litoralis</name>
    <dbReference type="NCBI Taxonomy" id="3051660"/>
    <lineage>
        <taxon>Bacteria</taxon>
        <taxon>Bacillati</taxon>
        <taxon>Actinomycetota</taxon>
        <taxon>Actinomycetes</taxon>
        <taxon>Micrococcales</taxon>
        <taxon>Demequinaceae</taxon>
        <taxon>Demequina</taxon>
    </lineage>
</organism>
<name>A0ABT8GC92_9MICO</name>
<dbReference type="EMBL" id="JAUHPW010000011">
    <property type="protein sequence ID" value="MDN4476762.1"/>
    <property type="molecule type" value="Genomic_DNA"/>
</dbReference>
<dbReference type="Gene3D" id="3.20.19.10">
    <property type="entry name" value="Aconitase, domain 4"/>
    <property type="match status" value="1"/>
</dbReference>
<dbReference type="PANTHER" id="PTHR43345">
    <property type="entry name" value="3-ISOPROPYLMALATE DEHYDRATASE SMALL SUBUNIT 2-RELATED-RELATED"/>
    <property type="match status" value="1"/>
</dbReference>
<evidence type="ECO:0000256" key="2">
    <source>
        <dbReference type="ARBA" id="ARBA00002695"/>
    </source>
</evidence>
<dbReference type="NCBIfam" id="TIGR00171">
    <property type="entry name" value="leuD"/>
    <property type="match status" value="1"/>
</dbReference>
<dbReference type="HAMAP" id="MF_01031">
    <property type="entry name" value="LeuD_type1"/>
    <property type="match status" value="1"/>
</dbReference>
<keyword evidence="8 10" id="KW-0456">Lyase</keyword>
<dbReference type="GO" id="GO:0003861">
    <property type="term" value="F:3-isopropylmalate dehydratase activity"/>
    <property type="evidence" value="ECO:0007669"/>
    <property type="project" value="UniProtKB-EC"/>
</dbReference>
<evidence type="ECO:0000313" key="12">
    <source>
        <dbReference type="EMBL" id="MDN4476762.1"/>
    </source>
</evidence>
<dbReference type="InterPro" id="IPR033940">
    <property type="entry name" value="IPMI_Swivel"/>
</dbReference>
<keyword evidence="6 10" id="KW-0432">Leucine biosynthesis</keyword>
<dbReference type="RefSeq" id="WP_301135456.1">
    <property type="nucleotide sequence ID" value="NZ_JAUHPW010000011.1"/>
</dbReference>
<evidence type="ECO:0000256" key="7">
    <source>
        <dbReference type="ARBA" id="ARBA00022605"/>
    </source>
</evidence>
<reference evidence="12" key="1">
    <citation type="submission" date="2023-06" db="EMBL/GenBank/DDBJ databases">
        <title>Sysu t00192.</title>
        <authorList>
            <person name="Gao L."/>
            <person name="Fang B.-Z."/>
            <person name="Li W.-J."/>
        </authorList>
    </citation>
    <scope>NUCLEOTIDE SEQUENCE</scope>
    <source>
        <strain evidence="12">SYSU T00192</strain>
    </source>
</reference>
<gene>
    <name evidence="10 12" type="primary">leuD</name>
    <name evidence="12" type="ORF">QQX09_12950</name>
</gene>
<dbReference type="InterPro" id="IPR050075">
    <property type="entry name" value="LeuD"/>
</dbReference>
<protein>
    <recommendedName>
        <fullName evidence="10">3-isopropylmalate dehydratase small subunit</fullName>
        <ecNumber evidence="10">4.2.1.33</ecNumber>
    </recommendedName>
    <alternativeName>
        <fullName evidence="10">Alpha-IPM isomerase</fullName>
        <shortName evidence="10">IPMI</shortName>
    </alternativeName>
    <alternativeName>
        <fullName evidence="10">Isopropylmalate isomerase</fullName>
    </alternativeName>
</protein>
<dbReference type="NCBIfam" id="NF002458">
    <property type="entry name" value="PRK01641.1"/>
    <property type="match status" value="1"/>
</dbReference>